<feature type="chain" id="PRO_5041203521" description="Outer membrane protein assembly factor BamC" evidence="7">
    <location>
        <begin position="26"/>
        <end position="370"/>
    </location>
</feature>
<dbReference type="GO" id="GO:0051205">
    <property type="term" value="P:protein insertion into membrane"/>
    <property type="evidence" value="ECO:0007669"/>
    <property type="project" value="UniProtKB-UniRule"/>
</dbReference>
<evidence type="ECO:0000256" key="2">
    <source>
        <dbReference type="ARBA" id="ARBA00023136"/>
    </source>
</evidence>
<dbReference type="GO" id="GO:0009279">
    <property type="term" value="C:cell outer membrane"/>
    <property type="evidence" value="ECO:0007669"/>
    <property type="project" value="UniProtKB-SubCell"/>
</dbReference>
<evidence type="ECO:0000313" key="8">
    <source>
        <dbReference type="EMBL" id="BDX06671.1"/>
    </source>
</evidence>
<dbReference type="RefSeq" id="WP_338292677.1">
    <property type="nucleotide sequence ID" value="NZ_AP027272.1"/>
</dbReference>
<keyword evidence="5 6" id="KW-0449">Lipoprotein</keyword>
<dbReference type="AlphaFoldDB" id="A0AA48HKZ4"/>
<proteinExistence type="inferred from homology"/>
<name>A0AA48HKZ4_9ALTE</name>
<dbReference type="GO" id="GO:0043165">
    <property type="term" value="P:Gram-negative-bacterium-type cell outer membrane assembly"/>
    <property type="evidence" value="ECO:0007669"/>
    <property type="project" value="UniProtKB-UniRule"/>
</dbReference>
<evidence type="ECO:0000256" key="6">
    <source>
        <dbReference type="HAMAP-Rule" id="MF_00924"/>
    </source>
</evidence>
<evidence type="ECO:0000256" key="3">
    <source>
        <dbReference type="ARBA" id="ARBA00023139"/>
    </source>
</evidence>
<organism evidence="8 9">
    <name type="scientific">Planctobacterium marinum</name>
    <dbReference type="NCBI Taxonomy" id="1631968"/>
    <lineage>
        <taxon>Bacteria</taxon>
        <taxon>Pseudomonadati</taxon>
        <taxon>Pseudomonadota</taxon>
        <taxon>Gammaproteobacteria</taxon>
        <taxon>Alteromonadales</taxon>
        <taxon>Alteromonadaceae</taxon>
        <taxon>Planctobacterium</taxon>
    </lineage>
</organism>
<dbReference type="KEGG" id="pmaw:MACH26_21920"/>
<dbReference type="InterPro" id="IPR010653">
    <property type="entry name" value="NlpB/DapX"/>
</dbReference>
<comment type="subcellular location">
    <subcellularLocation>
        <location evidence="6">Cell outer membrane</location>
        <topology evidence="6">Lipid-anchor</topology>
    </subcellularLocation>
</comment>
<feature type="signal peptide" evidence="7">
    <location>
        <begin position="1"/>
        <end position="25"/>
    </location>
</feature>
<evidence type="ECO:0000256" key="5">
    <source>
        <dbReference type="ARBA" id="ARBA00023288"/>
    </source>
</evidence>
<keyword evidence="2 6" id="KW-0472">Membrane</keyword>
<dbReference type="Gene3D" id="3.30.530.50">
    <property type="match status" value="1"/>
</dbReference>
<gene>
    <name evidence="6" type="primary">bamC</name>
    <name evidence="8" type="ORF">MACH26_21920</name>
</gene>
<dbReference type="EMBL" id="AP027272">
    <property type="protein sequence ID" value="BDX06671.1"/>
    <property type="molecule type" value="Genomic_DNA"/>
</dbReference>
<dbReference type="PROSITE" id="PS51257">
    <property type="entry name" value="PROKAR_LIPOPROTEIN"/>
    <property type="match status" value="1"/>
</dbReference>
<dbReference type="HAMAP" id="MF_00924">
    <property type="entry name" value="OM_assembly_BamC"/>
    <property type="match status" value="1"/>
</dbReference>
<reference evidence="8" key="1">
    <citation type="submission" date="2023-01" db="EMBL/GenBank/DDBJ databases">
        <title>Complete genome sequence of Planctobacterium marinum strain Dej080120_11.</title>
        <authorList>
            <person name="Ueki S."/>
            <person name="Maruyama F."/>
        </authorList>
    </citation>
    <scope>NUCLEOTIDE SEQUENCE</scope>
    <source>
        <strain evidence="8">Dej080120_11</strain>
    </source>
</reference>
<comment type="function">
    <text evidence="6">Part of the outer membrane protein assembly complex, which is involved in assembly and insertion of beta-barrel proteins into the outer membrane.</text>
</comment>
<dbReference type="Pfam" id="PF06804">
    <property type="entry name" value="Lipoprotein_18"/>
    <property type="match status" value="1"/>
</dbReference>
<dbReference type="Gene3D" id="3.30.310.170">
    <property type="entry name" value="Outer membrane protein assembly factor BamC"/>
    <property type="match status" value="1"/>
</dbReference>
<evidence type="ECO:0000256" key="7">
    <source>
        <dbReference type="SAM" id="SignalP"/>
    </source>
</evidence>
<keyword evidence="3 6" id="KW-0564">Palmitate</keyword>
<keyword evidence="4 6" id="KW-0998">Cell outer membrane</keyword>
<keyword evidence="1 6" id="KW-0732">Signal</keyword>
<evidence type="ECO:0000256" key="1">
    <source>
        <dbReference type="ARBA" id="ARBA00022729"/>
    </source>
</evidence>
<comment type="subunit">
    <text evidence="6">Part of the Bam complex.</text>
</comment>
<sequence length="370" mass="41472">MEVLRTRIWLAAIGLSASLSGCALWQEEQSVDPSHPHLATKQAKQLVLPEGKAVPKFEDDYAIPEVGANAESGKVGGELDISSPRLVLPIVSGSRILEGSREAIVQFDQVKDDVPLDTAIWNSLISYLDERGIAVVDFDKQNQRLKTDWMIIEDDGDSAWYSWTKTERTVGQRFEFELDVKSHGRSATLFVKLVDYLETVNNDVIADISQHQARKNEVDILNDVLSHYETQLKLSNLRKARQIRTGVPLELGFNADGEAAYLVDANYEITWPRLLLVLRKLGFNVKDLDKSTGLIFVTYAGVDEGWWSSLFSSDSELMLEEADYRIIVKEQGAKTSISIRDSENEPLSASTISDVYPAFERVMTTDDLDI</sequence>
<dbReference type="InterPro" id="IPR014524">
    <property type="entry name" value="BamC"/>
</dbReference>
<dbReference type="Proteomes" id="UP001333710">
    <property type="component" value="Chromosome"/>
</dbReference>
<accession>A0AA48HKZ4</accession>
<protein>
    <recommendedName>
        <fullName evidence="6">Outer membrane protein assembly factor BamC</fullName>
    </recommendedName>
</protein>
<evidence type="ECO:0000256" key="4">
    <source>
        <dbReference type="ARBA" id="ARBA00023237"/>
    </source>
</evidence>
<evidence type="ECO:0000313" key="9">
    <source>
        <dbReference type="Proteomes" id="UP001333710"/>
    </source>
</evidence>
<comment type="similarity">
    <text evidence="6">Belongs to the BamC family.</text>
</comment>
<keyword evidence="9" id="KW-1185">Reference proteome</keyword>
<dbReference type="InterPro" id="IPR042268">
    <property type="entry name" value="BamC_C"/>
</dbReference>